<organism evidence="1 2">
    <name type="scientific">Aquitalea magnusonii</name>
    <dbReference type="NCBI Taxonomy" id="332411"/>
    <lineage>
        <taxon>Bacteria</taxon>
        <taxon>Pseudomonadati</taxon>
        <taxon>Pseudomonadota</taxon>
        <taxon>Betaproteobacteria</taxon>
        <taxon>Neisseriales</taxon>
        <taxon>Chromobacteriaceae</taxon>
        <taxon>Aquitalea</taxon>
    </lineage>
</organism>
<reference evidence="1 2" key="1">
    <citation type="submission" date="2018-05" db="EMBL/GenBank/DDBJ databases">
        <title>Genomic Encyclopedia of Type Strains, Phase IV (KMG-IV): sequencing the most valuable type-strain genomes for metagenomic binning, comparative biology and taxonomic classification.</title>
        <authorList>
            <person name="Goeker M."/>
        </authorList>
    </citation>
    <scope>NUCLEOTIDE SEQUENCE [LARGE SCALE GENOMIC DNA]</scope>
    <source>
        <strain evidence="1 2">DSM 25134</strain>
    </source>
</reference>
<protein>
    <submittedName>
        <fullName evidence="1">Uncharacterized protein</fullName>
    </submittedName>
</protein>
<gene>
    <name evidence="1" type="ORF">DFR38_11813</name>
</gene>
<sequence length="51" mass="5225">MGPTTRLRYVIAATAATIPPGPTMLLALHNGAATLASLASALSLYRRSSAQ</sequence>
<dbReference type="EMBL" id="QJKC01000018">
    <property type="protein sequence ID" value="PXX42733.1"/>
    <property type="molecule type" value="Genomic_DNA"/>
</dbReference>
<comment type="caution">
    <text evidence="1">The sequence shown here is derived from an EMBL/GenBank/DDBJ whole genome shotgun (WGS) entry which is preliminary data.</text>
</comment>
<evidence type="ECO:0000313" key="2">
    <source>
        <dbReference type="Proteomes" id="UP000248395"/>
    </source>
</evidence>
<keyword evidence="2" id="KW-1185">Reference proteome</keyword>
<dbReference type="RefSeq" id="WP_193394271.1">
    <property type="nucleotide sequence ID" value="NZ_LNQU01000019.1"/>
</dbReference>
<proteinExistence type="predicted"/>
<evidence type="ECO:0000313" key="1">
    <source>
        <dbReference type="EMBL" id="PXX42733.1"/>
    </source>
</evidence>
<accession>A0A318JGB3</accession>
<dbReference type="AlphaFoldDB" id="A0A318JGB3"/>
<name>A0A318JGB3_9NEIS</name>
<dbReference type="Proteomes" id="UP000248395">
    <property type="component" value="Unassembled WGS sequence"/>
</dbReference>